<dbReference type="GO" id="GO:0101005">
    <property type="term" value="F:deubiquitinase activity"/>
    <property type="evidence" value="ECO:0007669"/>
    <property type="project" value="TreeGrafter"/>
</dbReference>
<keyword evidence="6" id="KW-1185">Reference proteome</keyword>
<gene>
    <name evidence="5" type="ORF">MN116_004257</name>
</gene>
<organism evidence="5 6">
    <name type="scientific">Schistosoma mekongi</name>
    <name type="common">Parasitic worm</name>
    <dbReference type="NCBI Taxonomy" id="38744"/>
    <lineage>
        <taxon>Eukaryota</taxon>
        <taxon>Metazoa</taxon>
        <taxon>Spiralia</taxon>
        <taxon>Lophotrochozoa</taxon>
        <taxon>Platyhelminthes</taxon>
        <taxon>Trematoda</taxon>
        <taxon>Digenea</taxon>
        <taxon>Strigeidida</taxon>
        <taxon>Schistosomatoidea</taxon>
        <taxon>Schistosomatidae</taxon>
        <taxon>Schistosoma</taxon>
    </lineage>
</organism>
<comment type="caution">
    <text evidence="5">The sequence shown here is derived from an EMBL/GenBank/DDBJ whole genome shotgun (WGS) entry which is preliminary data.</text>
</comment>
<evidence type="ECO:0000259" key="4">
    <source>
        <dbReference type="PROSITE" id="PS51858"/>
    </source>
</evidence>
<dbReference type="InterPro" id="IPR008580">
    <property type="entry name" value="PPPDE_dom"/>
</dbReference>
<reference evidence="5" key="2">
    <citation type="journal article" date="2023" name="Infect Dis Poverty">
        <title>Chromosome-scale genome of the human blood fluke Schistosoma mekongi and its implications for public health.</title>
        <authorList>
            <person name="Zhou M."/>
            <person name="Xu L."/>
            <person name="Xu D."/>
            <person name="Chen W."/>
            <person name="Khan J."/>
            <person name="Hu Y."/>
            <person name="Huang H."/>
            <person name="Wei H."/>
            <person name="Zhang Y."/>
            <person name="Chusongsang P."/>
            <person name="Tanasarnprasert K."/>
            <person name="Hu X."/>
            <person name="Limpanont Y."/>
            <person name="Lv Z."/>
        </authorList>
    </citation>
    <scope>NUCLEOTIDE SEQUENCE</scope>
    <source>
        <strain evidence="5">LV_2022a</strain>
    </source>
</reference>
<evidence type="ECO:0000313" key="5">
    <source>
        <dbReference type="EMBL" id="KAK4473066.1"/>
    </source>
</evidence>
<keyword evidence="3" id="KW-0378">Hydrolase</keyword>
<dbReference type="InterPro" id="IPR042266">
    <property type="entry name" value="PPPDE_sf"/>
</dbReference>
<dbReference type="Proteomes" id="UP001292079">
    <property type="component" value="Unassembled WGS sequence"/>
</dbReference>
<dbReference type="EMBL" id="JALJAT010000002">
    <property type="protein sequence ID" value="KAK4473066.1"/>
    <property type="molecule type" value="Genomic_DNA"/>
</dbReference>
<dbReference type="GO" id="GO:0016579">
    <property type="term" value="P:protein deubiquitination"/>
    <property type="evidence" value="ECO:0007669"/>
    <property type="project" value="TreeGrafter"/>
</dbReference>
<feature type="domain" description="PPPDE" evidence="4">
    <location>
        <begin position="54"/>
        <end position="198"/>
    </location>
</feature>
<dbReference type="SMART" id="SM01179">
    <property type="entry name" value="DUF862"/>
    <property type="match status" value="1"/>
</dbReference>
<protein>
    <recommendedName>
        <fullName evidence="4">PPPDE domain-containing protein</fullName>
    </recommendedName>
</protein>
<evidence type="ECO:0000313" key="6">
    <source>
        <dbReference type="Proteomes" id="UP001292079"/>
    </source>
</evidence>
<dbReference type="Pfam" id="PF05903">
    <property type="entry name" value="Peptidase_C97"/>
    <property type="match status" value="1"/>
</dbReference>
<dbReference type="PROSITE" id="PS51858">
    <property type="entry name" value="PPPDE"/>
    <property type="match status" value="1"/>
</dbReference>
<keyword evidence="2" id="KW-0645">Protease</keyword>
<comment type="similarity">
    <text evidence="1">Belongs to the DeSI family.</text>
</comment>
<accession>A0AAE2D6D4</accession>
<evidence type="ECO:0000256" key="2">
    <source>
        <dbReference type="ARBA" id="ARBA00022670"/>
    </source>
</evidence>
<dbReference type="Gene3D" id="3.90.1720.30">
    <property type="entry name" value="PPPDE domains"/>
    <property type="match status" value="1"/>
</dbReference>
<dbReference type="PANTHER" id="PTHR12378">
    <property type="entry name" value="DESUMOYLATING ISOPEPTIDASE"/>
    <property type="match status" value="1"/>
</dbReference>
<proteinExistence type="inferred from homology"/>
<evidence type="ECO:0000256" key="1">
    <source>
        <dbReference type="ARBA" id="ARBA00008140"/>
    </source>
</evidence>
<sequence length="444" mass="50380">MNKDSPLMGFWEKLRMKLDRVSSTKGSTSKYESQVDTSMSDSTKISSVNSTISTPVTVNVYDMLWINDYVSSLGIGVYHTGVVVHETEYSYGGHPLTNSGVFAMLPKDTSYLGENYSHKLTLSMGYTDFTATDIALLLDSMTADYRGDQYHLLHKNCNHFSEAFVQILCGRSLPKWINRLATIGSKLPFIERTLPAEWLTPYQQIINHMNKQEYCNNDLQCTEQSISSFTAPEATLNHGFRRWNGIERLQNCVHRLHNGSINRHERNNRKSLLNDIEYDAFSLFNIPIGEQSQSDHNCYSCLTQSTTLNEANSEIRPTKIHSSITTTSNKDSPYGIGQFKSNINSHYSVDQQLQSINSNKSNTSYDSCQNFKHHEYSGSSYPPSPLHHSPVDTIAPYGVSLPSTPLHYHSTYFHKPIEVVKRSHSIAFNTFVKLENNFHENVNQ</sequence>
<dbReference type="PANTHER" id="PTHR12378:SF80">
    <property type="entry name" value="IP06716P-RELATED"/>
    <property type="match status" value="1"/>
</dbReference>
<dbReference type="AlphaFoldDB" id="A0AAE2D6D4"/>
<reference evidence="5" key="1">
    <citation type="submission" date="2022-04" db="EMBL/GenBank/DDBJ databases">
        <authorList>
            <person name="Xu L."/>
            <person name="Lv Z."/>
        </authorList>
    </citation>
    <scope>NUCLEOTIDE SEQUENCE</scope>
    <source>
        <strain evidence="5">LV_2022a</strain>
    </source>
</reference>
<dbReference type="GO" id="GO:0006508">
    <property type="term" value="P:proteolysis"/>
    <property type="evidence" value="ECO:0007669"/>
    <property type="project" value="UniProtKB-KW"/>
</dbReference>
<name>A0AAE2D6D4_SCHME</name>
<evidence type="ECO:0000256" key="3">
    <source>
        <dbReference type="ARBA" id="ARBA00022801"/>
    </source>
</evidence>